<evidence type="ECO:0000313" key="2">
    <source>
        <dbReference type="EMBL" id="NLR23418.1"/>
    </source>
</evidence>
<dbReference type="InterPro" id="IPR050834">
    <property type="entry name" value="Glycosyltransf_2"/>
</dbReference>
<reference evidence="3 5" key="2">
    <citation type="submission" date="2023-10" db="EMBL/GenBank/DDBJ databases">
        <title>To unveil natural product biosynthetic capacity in Pseudoalteromonas.</title>
        <authorList>
            <person name="Wang J."/>
        </authorList>
    </citation>
    <scope>NUCLEOTIDE SEQUENCE [LARGE SCALE GENOMIC DNA]</scope>
    <source>
        <strain evidence="3 5">DSM 15914</strain>
    </source>
</reference>
<gene>
    <name evidence="2" type="ORF">F9Y85_19290</name>
    <name evidence="3" type="ORF">R5H13_02725</name>
</gene>
<feature type="domain" description="Glycosyltransferase 2-like" evidence="1">
    <location>
        <begin position="4"/>
        <end position="131"/>
    </location>
</feature>
<accession>A0A8I2H5I1</accession>
<evidence type="ECO:0000313" key="4">
    <source>
        <dbReference type="Proteomes" id="UP000646877"/>
    </source>
</evidence>
<name>A0A8I2H5I1_9GAMM</name>
<dbReference type="InterPro" id="IPR029044">
    <property type="entry name" value="Nucleotide-diphossugar_trans"/>
</dbReference>
<dbReference type="GO" id="GO:0016757">
    <property type="term" value="F:glycosyltransferase activity"/>
    <property type="evidence" value="ECO:0007669"/>
    <property type="project" value="UniProtKB-KW"/>
</dbReference>
<organism evidence="2 4">
    <name type="scientific">Pseudoalteromonas maricaloris</name>
    <dbReference type="NCBI Taxonomy" id="184924"/>
    <lineage>
        <taxon>Bacteria</taxon>
        <taxon>Pseudomonadati</taxon>
        <taxon>Pseudomonadota</taxon>
        <taxon>Gammaproteobacteria</taxon>
        <taxon>Alteromonadales</taxon>
        <taxon>Pseudoalteromonadaceae</taxon>
        <taxon>Pseudoalteromonas</taxon>
    </lineage>
</organism>
<dbReference type="SUPFAM" id="SSF53448">
    <property type="entry name" value="Nucleotide-diphospho-sugar transferases"/>
    <property type="match status" value="1"/>
</dbReference>
<dbReference type="Gene3D" id="3.90.550.10">
    <property type="entry name" value="Spore Coat Polysaccharide Biosynthesis Protein SpsA, Chain A"/>
    <property type="match status" value="1"/>
</dbReference>
<keyword evidence="3" id="KW-0328">Glycosyltransferase</keyword>
<dbReference type="EMBL" id="CP137578">
    <property type="protein sequence ID" value="WOX29203.1"/>
    <property type="molecule type" value="Genomic_DNA"/>
</dbReference>
<protein>
    <submittedName>
        <fullName evidence="2 3">Glycosyltransferase</fullName>
        <ecNumber evidence="3">2.4.-.-</ecNumber>
    </submittedName>
</protein>
<dbReference type="EC" id="2.4.-.-" evidence="3"/>
<evidence type="ECO:0000259" key="1">
    <source>
        <dbReference type="Pfam" id="PF00535"/>
    </source>
</evidence>
<dbReference type="Pfam" id="PF00535">
    <property type="entry name" value="Glycos_transf_2"/>
    <property type="match status" value="1"/>
</dbReference>
<proteinExistence type="predicted"/>
<keyword evidence="2" id="KW-0808">Transferase</keyword>
<dbReference type="CDD" id="cd00761">
    <property type="entry name" value="Glyco_tranf_GTA_type"/>
    <property type="match status" value="1"/>
</dbReference>
<evidence type="ECO:0000313" key="3">
    <source>
        <dbReference type="EMBL" id="WOX29203.1"/>
    </source>
</evidence>
<dbReference type="AlphaFoldDB" id="A0A8I2H5I1"/>
<reference evidence="2" key="1">
    <citation type="submission" date="2019-10" db="EMBL/GenBank/DDBJ databases">
        <authorList>
            <person name="Paulsen S."/>
        </authorList>
    </citation>
    <scope>NUCLEOTIDE SEQUENCE</scope>
    <source>
        <strain evidence="2">LMG 19692</strain>
    </source>
</reference>
<dbReference type="Proteomes" id="UP001304419">
    <property type="component" value="Chromosome 1"/>
</dbReference>
<keyword evidence="5" id="KW-1185">Reference proteome</keyword>
<dbReference type="Proteomes" id="UP000646877">
    <property type="component" value="Unassembled WGS sequence"/>
</dbReference>
<sequence length="309" mass="34341">MNISVVIPLFNKAEYIERAVHSVLSQKHPASEIIVVDDGSTDAGASVVEKINSSKVRLLQQANKGVSAARNVGVRAANAEFVAFLDADDVWHDDFLSNIQSLYQTFPDARIFCTGYEFNTVEGKRAAKNQHLLENRGLLKDYFLACCNADLPITSSSVCIAKESLLKVGGFKEGLSLGEDQAVWGSVACQWPIAYDKSVSVMYDLTASSVGQSPSDFEQPSPHIFEFQRLLDDGIVPTELIGSVKYLQHLTVMSSVKSNLLIGNRMKALKLLLTHPLLQWDRYRVAAFFLLIMPKSWIARSYMALKHRR</sequence>
<evidence type="ECO:0000313" key="5">
    <source>
        <dbReference type="Proteomes" id="UP001304419"/>
    </source>
</evidence>
<dbReference type="PANTHER" id="PTHR43685">
    <property type="entry name" value="GLYCOSYLTRANSFERASE"/>
    <property type="match status" value="1"/>
</dbReference>
<dbReference type="InterPro" id="IPR001173">
    <property type="entry name" value="Glyco_trans_2-like"/>
</dbReference>
<dbReference type="RefSeq" id="WP_193522386.1">
    <property type="nucleotide sequence ID" value="NZ_CBCSDF010000019.1"/>
</dbReference>
<dbReference type="EMBL" id="WEIA01000015">
    <property type="protein sequence ID" value="NLR23418.1"/>
    <property type="molecule type" value="Genomic_DNA"/>
</dbReference>
<dbReference type="PANTHER" id="PTHR43685:SF2">
    <property type="entry name" value="GLYCOSYLTRANSFERASE 2-LIKE DOMAIN-CONTAINING PROTEIN"/>
    <property type="match status" value="1"/>
</dbReference>